<protein>
    <submittedName>
        <fullName evidence="1">Uncharacterized protein</fullName>
    </submittedName>
</protein>
<accession>A0ABY0JWZ7</accession>
<gene>
    <name evidence="1" type="ORF">BN4901_0584</name>
</gene>
<dbReference type="Proteomes" id="UP000195338">
    <property type="component" value="Unassembled WGS sequence"/>
</dbReference>
<reference evidence="1 2" key="1">
    <citation type="submission" date="2016-04" db="EMBL/GenBank/DDBJ databases">
        <authorList>
            <person name="Mornico D."/>
        </authorList>
    </citation>
    <scope>NUCLEOTIDE SEQUENCE [LARGE SCALE GENOMIC DNA]</scope>
    <source>
        <strain evidence="1 2">A121</strain>
    </source>
</reference>
<sequence>MSLYQENKLQIENVANTLKSDYLHDVKRNEMFDVHSQAYQVYASLSKLEQMQQMNNFYYKEHNQTGLLSINQSVNSLIE</sequence>
<evidence type="ECO:0000313" key="1">
    <source>
        <dbReference type="EMBL" id="SCA74719.1"/>
    </source>
</evidence>
<name>A0ABY0JWZ7_9ENTR</name>
<dbReference type="EMBL" id="FLUX01000007">
    <property type="protein sequence ID" value="SCA74719.1"/>
    <property type="molecule type" value="Genomic_DNA"/>
</dbReference>
<organism evidence="1 2">
    <name type="scientific">Citrobacter europaeus</name>
    <dbReference type="NCBI Taxonomy" id="1914243"/>
    <lineage>
        <taxon>Bacteria</taxon>
        <taxon>Pseudomonadati</taxon>
        <taxon>Pseudomonadota</taxon>
        <taxon>Gammaproteobacteria</taxon>
        <taxon>Enterobacterales</taxon>
        <taxon>Enterobacteriaceae</taxon>
        <taxon>Citrobacter</taxon>
    </lineage>
</organism>
<proteinExistence type="predicted"/>
<evidence type="ECO:0000313" key="2">
    <source>
        <dbReference type="Proteomes" id="UP000195338"/>
    </source>
</evidence>
<keyword evidence="2" id="KW-1185">Reference proteome</keyword>
<comment type="caution">
    <text evidence="1">The sequence shown here is derived from an EMBL/GenBank/DDBJ whole genome shotgun (WGS) entry which is preliminary data.</text>
</comment>